<organism evidence="1 2">
    <name type="scientific">Legionella pneumophila</name>
    <dbReference type="NCBI Taxonomy" id="446"/>
    <lineage>
        <taxon>Bacteria</taxon>
        <taxon>Pseudomonadati</taxon>
        <taxon>Pseudomonadota</taxon>
        <taxon>Gammaproteobacteria</taxon>
        <taxon>Legionellales</taxon>
        <taxon>Legionellaceae</taxon>
        <taxon>Legionella</taxon>
    </lineage>
</organism>
<dbReference type="EMBL" id="PQWY01000001">
    <property type="protein sequence ID" value="PPK33962.1"/>
    <property type="molecule type" value="Genomic_DNA"/>
</dbReference>
<dbReference type="InterPro" id="IPR051686">
    <property type="entry name" value="Lipoprotein_DolP"/>
</dbReference>
<dbReference type="AlphaFoldDB" id="A0A2S6F993"/>
<dbReference type="RefSeq" id="WP_027228277.1">
    <property type="nucleotide sequence ID" value="NZ_CP017601.1"/>
</dbReference>
<dbReference type="Proteomes" id="UP000239239">
    <property type="component" value="Unassembled WGS sequence"/>
</dbReference>
<dbReference type="PANTHER" id="PTHR34606:SF4">
    <property type="entry name" value="OUTER MEMBRANE LIPOPROTEIN DOLP"/>
    <property type="match status" value="1"/>
</dbReference>
<dbReference type="Pfam" id="PF04972">
    <property type="entry name" value="BON"/>
    <property type="match status" value="1"/>
</dbReference>
<accession>A0A2S6F993</accession>
<sequence>MFKQGCFILIVFSLASCLSGCLGALWTGATLAYDRHNVYKKLDDYNLIIALNDVLAVNRTFKNSETVLDIAVFNRDILIAGHVPSQELYDELQQRLGKVKGYRRLFNRVIINKMPSNSIQDSWITTKIRSQIFADSSIDPNAFKVVTSDRIVYLMGDVQTEQAEKVIKIARFTDGVQRVVKLMRYYTYQPATNMA</sequence>
<protein>
    <submittedName>
        <fullName evidence="1">BON domain-containing protein</fullName>
    </submittedName>
</protein>
<gene>
    <name evidence="1" type="ORF">C3928_00290</name>
</gene>
<name>A0A2S6F993_LEGPN</name>
<evidence type="ECO:0000313" key="1">
    <source>
        <dbReference type="EMBL" id="PPK33962.1"/>
    </source>
</evidence>
<dbReference type="PANTHER" id="PTHR34606">
    <property type="entry name" value="BON DOMAIN-CONTAINING PROTEIN"/>
    <property type="match status" value="1"/>
</dbReference>
<dbReference type="PROSITE" id="PS50914">
    <property type="entry name" value="BON"/>
    <property type="match status" value="1"/>
</dbReference>
<proteinExistence type="predicted"/>
<reference evidence="1 2" key="1">
    <citation type="submission" date="2018-02" db="EMBL/GenBank/DDBJ databases">
        <title>Draft genome sequences of four Legionella pneumophila clinical strains isolated in Ontario.</title>
        <authorList>
            <person name="Fortuna A."/>
            <person name="Ramnarine R."/>
            <person name="Li A."/>
            <person name="Frantz C."/>
            <person name="Mallo G."/>
        </authorList>
    </citation>
    <scope>NUCLEOTIDE SEQUENCE [LARGE SCALE GENOMIC DNA]</scope>
    <source>
        <strain evidence="1 2">LG61</strain>
    </source>
</reference>
<dbReference type="PROSITE" id="PS51257">
    <property type="entry name" value="PROKAR_LIPOPROTEIN"/>
    <property type="match status" value="1"/>
</dbReference>
<dbReference type="OrthoDB" id="9783990at2"/>
<evidence type="ECO:0000313" key="2">
    <source>
        <dbReference type="Proteomes" id="UP000239239"/>
    </source>
</evidence>
<comment type="caution">
    <text evidence="1">The sequence shown here is derived from an EMBL/GenBank/DDBJ whole genome shotgun (WGS) entry which is preliminary data.</text>
</comment>
<dbReference type="InterPro" id="IPR007055">
    <property type="entry name" value="BON_dom"/>
</dbReference>